<sequence>MITSAIREQLAVLIPTRVTTPSEVTVPEQADPALAIPRPNVVEGPAAQLPTQTGDVSPQWLARLEYIQKGLQNVQHQVMGAPAEEQAGIPFIEGVMADELPMSCRTLAIAEYDSTTDPQEHLSQFENAALLHRYIDGIKCRVFVTIFSPGRAAMVQPIAPGRDKKLSGVPFPFPAPVR</sequence>
<protein>
    <submittedName>
        <fullName evidence="1">Uncharacterized protein</fullName>
    </submittedName>
</protein>
<organism evidence="1">
    <name type="scientific">Sesamum latifolium</name>
    <dbReference type="NCBI Taxonomy" id="2727402"/>
    <lineage>
        <taxon>Eukaryota</taxon>
        <taxon>Viridiplantae</taxon>
        <taxon>Streptophyta</taxon>
        <taxon>Embryophyta</taxon>
        <taxon>Tracheophyta</taxon>
        <taxon>Spermatophyta</taxon>
        <taxon>Magnoliopsida</taxon>
        <taxon>eudicotyledons</taxon>
        <taxon>Gunneridae</taxon>
        <taxon>Pentapetalae</taxon>
        <taxon>asterids</taxon>
        <taxon>lamiids</taxon>
        <taxon>Lamiales</taxon>
        <taxon>Pedaliaceae</taxon>
        <taxon>Sesamum</taxon>
    </lineage>
</organism>
<accession>A0AAW2Y0K1</accession>
<evidence type="ECO:0000313" key="1">
    <source>
        <dbReference type="EMBL" id="KAL0458651.1"/>
    </source>
</evidence>
<reference evidence="1" key="2">
    <citation type="journal article" date="2024" name="Plant">
        <title>Genomic evolution and insights into agronomic trait innovations of Sesamum species.</title>
        <authorList>
            <person name="Miao H."/>
            <person name="Wang L."/>
            <person name="Qu L."/>
            <person name="Liu H."/>
            <person name="Sun Y."/>
            <person name="Le M."/>
            <person name="Wang Q."/>
            <person name="Wei S."/>
            <person name="Zheng Y."/>
            <person name="Lin W."/>
            <person name="Duan Y."/>
            <person name="Cao H."/>
            <person name="Xiong S."/>
            <person name="Wang X."/>
            <person name="Wei L."/>
            <person name="Li C."/>
            <person name="Ma Q."/>
            <person name="Ju M."/>
            <person name="Zhao R."/>
            <person name="Li G."/>
            <person name="Mu C."/>
            <person name="Tian Q."/>
            <person name="Mei H."/>
            <person name="Zhang T."/>
            <person name="Gao T."/>
            <person name="Zhang H."/>
        </authorList>
    </citation>
    <scope>NUCLEOTIDE SEQUENCE</scope>
    <source>
        <strain evidence="1">KEN1</strain>
    </source>
</reference>
<comment type="caution">
    <text evidence="1">The sequence shown here is derived from an EMBL/GenBank/DDBJ whole genome shotgun (WGS) entry which is preliminary data.</text>
</comment>
<dbReference type="AlphaFoldDB" id="A0AAW2Y0K1"/>
<reference evidence="1" key="1">
    <citation type="submission" date="2020-06" db="EMBL/GenBank/DDBJ databases">
        <authorList>
            <person name="Li T."/>
            <person name="Hu X."/>
            <person name="Zhang T."/>
            <person name="Song X."/>
            <person name="Zhang H."/>
            <person name="Dai N."/>
            <person name="Sheng W."/>
            <person name="Hou X."/>
            <person name="Wei L."/>
        </authorList>
    </citation>
    <scope>NUCLEOTIDE SEQUENCE</scope>
    <source>
        <strain evidence="1">KEN1</strain>
        <tissue evidence="1">Leaf</tissue>
    </source>
</reference>
<dbReference type="EMBL" id="JACGWN010000002">
    <property type="protein sequence ID" value="KAL0458651.1"/>
    <property type="molecule type" value="Genomic_DNA"/>
</dbReference>
<name>A0AAW2Y0K1_9LAMI</name>
<gene>
    <name evidence="1" type="ORF">Slati_0492300</name>
</gene>
<proteinExistence type="predicted"/>